<dbReference type="CDD" id="cd00564">
    <property type="entry name" value="TMP_TenI"/>
    <property type="match status" value="1"/>
</dbReference>
<gene>
    <name evidence="4" type="ORF">BQ8794_150009</name>
</gene>
<dbReference type="AlphaFoldDB" id="A0A1R3V382"/>
<organism evidence="4 5">
    <name type="scientific">Mesorhizobium prunaredense</name>
    <dbReference type="NCBI Taxonomy" id="1631249"/>
    <lineage>
        <taxon>Bacteria</taxon>
        <taxon>Pseudomonadati</taxon>
        <taxon>Pseudomonadota</taxon>
        <taxon>Alphaproteobacteria</taxon>
        <taxon>Hyphomicrobiales</taxon>
        <taxon>Phyllobacteriaceae</taxon>
        <taxon>Mesorhizobium</taxon>
    </lineage>
</organism>
<dbReference type="SUPFAM" id="SSF51391">
    <property type="entry name" value="Thiamin phosphate synthase"/>
    <property type="match status" value="1"/>
</dbReference>
<dbReference type="Gene3D" id="3.20.20.70">
    <property type="entry name" value="Aldolase class I"/>
    <property type="match status" value="1"/>
</dbReference>
<comment type="pathway">
    <text evidence="1">Cofactor biosynthesis; thiamine diphosphate biosynthesis.</text>
</comment>
<feature type="domain" description="Thiamine phosphate synthase/TenI" evidence="3">
    <location>
        <begin position="55"/>
        <end position="221"/>
    </location>
</feature>
<evidence type="ECO:0000313" key="4">
    <source>
        <dbReference type="EMBL" id="SIT54327.1"/>
    </source>
</evidence>
<evidence type="ECO:0000256" key="1">
    <source>
        <dbReference type="ARBA" id="ARBA00004948"/>
    </source>
</evidence>
<dbReference type="GO" id="GO:0009228">
    <property type="term" value="P:thiamine biosynthetic process"/>
    <property type="evidence" value="ECO:0007669"/>
    <property type="project" value="UniProtKB-KW"/>
</dbReference>
<accession>A0A1R3V382</accession>
<dbReference type="InterPro" id="IPR022998">
    <property type="entry name" value="ThiamineP_synth_TenI"/>
</dbReference>
<dbReference type="GO" id="GO:0004789">
    <property type="term" value="F:thiamine-phosphate diphosphorylase activity"/>
    <property type="evidence" value="ECO:0007669"/>
    <property type="project" value="TreeGrafter"/>
</dbReference>
<name>A0A1R3V382_9HYPH</name>
<protein>
    <submittedName>
        <fullName evidence="4">Thiamine-phosphate pyrophosphorylase</fullName>
    </submittedName>
</protein>
<dbReference type="Proteomes" id="UP000188388">
    <property type="component" value="Unassembled WGS sequence"/>
</dbReference>
<keyword evidence="5" id="KW-1185">Reference proteome</keyword>
<reference evidence="5" key="1">
    <citation type="submission" date="2017-01" db="EMBL/GenBank/DDBJ databases">
        <authorList>
            <person name="Brunel B."/>
        </authorList>
    </citation>
    <scope>NUCLEOTIDE SEQUENCE [LARGE SCALE GENOMIC DNA]</scope>
</reference>
<dbReference type="GO" id="GO:0005737">
    <property type="term" value="C:cytoplasm"/>
    <property type="evidence" value="ECO:0007669"/>
    <property type="project" value="TreeGrafter"/>
</dbReference>
<evidence type="ECO:0000259" key="3">
    <source>
        <dbReference type="Pfam" id="PF02581"/>
    </source>
</evidence>
<evidence type="ECO:0000256" key="2">
    <source>
        <dbReference type="ARBA" id="ARBA00022977"/>
    </source>
</evidence>
<dbReference type="PANTHER" id="PTHR20857">
    <property type="entry name" value="THIAMINE-PHOSPHATE PYROPHOSPHORYLASE"/>
    <property type="match status" value="1"/>
</dbReference>
<dbReference type="EMBL" id="FTPD01000007">
    <property type="protein sequence ID" value="SIT54327.1"/>
    <property type="molecule type" value="Genomic_DNA"/>
</dbReference>
<dbReference type="InterPro" id="IPR013785">
    <property type="entry name" value="Aldolase_TIM"/>
</dbReference>
<evidence type="ECO:0000313" key="5">
    <source>
        <dbReference type="Proteomes" id="UP000188388"/>
    </source>
</evidence>
<dbReference type="InterPro" id="IPR036206">
    <property type="entry name" value="ThiamineP_synth_sf"/>
</dbReference>
<keyword evidence="2" id="KW-0784">Thiamine biosynthesis</keyword>
<dbReference type="STRING" id="1631249.BQ8794_150009"/>
<dbReference type="NCBIfam" id="NF005080">
    <property type="entry name" value="PRK06512.1"/>
    <property type="match status" value="1"/>
</dbReference>
<dbReference type="Pfam" id="PF02581">
    <property type="entry name" value="TMP-TENI"/>
    <property type="match status" value="1"/>
</dbReference>
<proteinExistence type="predicted"/>
<sequence>MVLAARLFKAGTLLYAAMQPSSPGIGENRGQKPMNDATPPNRCRIVLIAPPGVPAERISAAFEGGDVASLILPENGMDEASFQAFAEQIVPAAHAAGIAVIIAGDTRIAGRVQADGIHVEAGKAELAETIERFQAKMMVGTGGAKTRDDALELGELRPDYIFFGRFGYDNKPEPHPRNLSLGQWWADVIQIPCIVMAGSDIASVEAVAATGAEFVALSSAVFAGGVDPKMAVASANALLDETAPRFED</sequence>
<dbReference type="PANTHER" id="PTHR20857:SF23">
    <property type="entry name" value="THIAMINE BIOSYNTHETIC BIFUNCTIONAL ENZYME"/>
    <property type="match status" value="1"/>
</dbReference>